<accession>A0A3D8WTW1</accession>
<dbReference type="EMBL" id="PQWM01000074">
    <property type="protein sequence ID" value="RDZ05697.1"/>
    <property type="molecule type" value="Genomic_DNA"/>
</dbReference>
<comment type="caution">
    <text evidence="1">The sequence shown here is derived from an EMBL/GenBank/DDBJ whole genome shotgun (WGS) entry which is preliminary data.</text>
</comment>
<dbReference type="RefSeq" id="WP_116079042.1">
    <property type="nucleotide sequence ID" value="NZ_CP187630.1"/>
</dbReference>
<evidence type="ECO:0008006" key="3">
    <source>
        <dbReference type="Google" id="ProtNLM"/>
    </source>
</evidence>
<sequence length="339" mass="38348">MKEKKQIRLTSAEIAQLWAQYLSDSASQCILLYFLEKVEDEEIKPIIEYAAQLSSRHIQEIANILTEEKHTLPQGFKVEDDVNLTAPRLYSDTYVLQFIHQMSKIGLTSYAASLSSTVRKDITDYYKSCLVDTMTLFEMSKDTLLTKGIYVRSPYFPNLDHVDLVEKQSFIWDFFGEKRPLTAIEVSNLYANAQRNALGIATLTGFSQVAKSKDVTQFFINGIEIAKKHVQLFSEKLAESDIPIAVSWAAEVTNVTSHVFSEKLMMFYVATLNAIGVGFYGTGIAQSPRIDLGVMYNKMSVQVQLYSEDGANIMIENKWLEQPPLASDRKELANKNNQS</sequence>
<dbReference type="Proteomes" id="UP000256519">
    <property type="component" value="Unassembled WGS sequence"/>
</dbReference>
<organism evidence="1 2">
    <name type="scientific">Priestia megaterium</name>
    <name type="common">Bacillus megaterium</name>
    <dbReference type="NCBI Taxonomy" id="1404"/>
    <lineage>
        <taxon>Bacteria</taxon>
        <taxon>Bacillati</taxon>
        <taxon>Bacillota</taxon>
        <taxon>Bacilli</taxon>
        <taxon>Bacillales</taxon>
        <taxon>Bacillaceae</taxon>
        <taxon>Priestia</taxon>
    </lineage>
</organism>
<reference evidence="1 2" key="1">
    <citation type="journal article" date="2018" name="Appl. Environ. Microbiol.">
        <title>Antimicrobial susceptibility testing and tentative epidemiological cut-off values of five Bacillus species relevant for use as animal feed additives or for plant protection.</title>
        <authorList>
            <person name="Agerso Y."/>
            <person name="Stuer-Lauridsen B."/>
            <person name="Bjerre K."/>
            <person name="Jensen M.G."/>
            <person name="Johansen E."/>
            <person name="Bennedsen M."/>
            <person name="Brockmann E."/>
            <person name="Nielsen B."/>
        </authorList>
    </citation>
    <scope>NUCLEOTIDE SEQUENCE [LARGE SCALE GENOMIC DNA]</scope>
    <source>
        <strain evidence="1 2">CHCC20162</strain>
    </source>
</reference>
<dbReference type="Pfam" id="PF11553">
    <property type="entry name" value="DUF3231"/>
    <property type="match status" value="2"/>
</dbReference>
<protein>
    <recommendedName>
        <fullName evidence="3">DUF3231 family protein</fullName>
    </recommendedName>
</protein>
<dbReference type="InterPro" id="IPR021617">
    <property type="entry name" value="DUF3231"/>
</dbReference>
<name>A0A3D8WTW1_PRIMG</name>
<evidence type="ECO:0000313" key="1">
    <source>
        <dbReference type="EMBL" id="RDZ05697.1"/>
    </source>
</evidence>
<dbReference type="AlphaFoldDB" id="A0A3D8WTW1"/>
<dbReference type="Gene3D" id="1.20.1260.10">
    <property type="match status" value="2"/>
</dbReference>
<gene>
    <name evidence="1" type="ORF">C3744_29325</name>
</gene>
<proteinExistence type="predicted"/>
<dbReference type="InterPro" id="IPR012347">
    <property type="entry name" value="Ferritin-like"/>
</dbReference>
<evidence type="ECO:0000313" key="2">
    <source>
        <dbReference type="Proteomes" id="UP000256519"/>
    </source>
</evidence>